<evidence type="ECO:0000313" key="2">
    <source>
        <dbReference type="EMBL" id="QTA88101.1"/>
    </source>
</evidence>
<organism evidence="2 3">
    <name type="scientific">Desulfonema magnum</name>
    <dbReference type="NCBI Taxonomy" id="45655"/>
    <lineage>
        <taxon>Bacteria</taxon>
        <taxon>Pseudomonadati</taxon>
        <taxon>Thermodesulfobacteriota</taxon>
        <taxon>Desulfobacteria</taxon>
        <taxon>Desulfobacterales</taxon>
        <taxon>Desulfococcaceae</taxon>
        <taxon>Desulfonema</taxon>
    </lineage>
</organism>
<sequence>MLQLPYWNPEHLLNSDKERWVHFFREGENMDMNNLPEGMDTEEMRQAFAVLDNFASNKEDYFLYLKRLEAARQERTWKNAVEQARKELEQARMMAEQECREKEQERREKEQARKEAERLAALLKKAGISYEDDE</sequence>
<protein>
    <submittedName>
        <fullName evidence="2">Uncharacterized protein</fullName>
    </submittedName>
</protein>
<feature type="region of interest" description="Disordered" evidence="1">
    <location>
        <begin position="93"/>
        <end position="116"/>
    </location>
</feature>
<dbReference type="Proteomes" id="UP000663722">
    <property type="component" value="Chromosome"/>
</dbReference>
<dbReference type="KEGG" id="dmm:dnm_041420"/>
<accession>A0A975BMB8</accession>
<dbReference type="AlphaFoldDB" id="A0A975BMB8"/>
<evidence type="ECO:0000256" key="1">
    <source>
        <dbReference type="SAM" id="MobiDB-lite"/>
    </source>
</evidence>
<gene>
    <name evidence="2" type="ORF">dnm_041420</name>
</gene>
<reference evidence="2" key="1">
    <citation type="journal article" date="2021" name="Microb. Physiol.">
        <title>Proteogenomic Insights into the Physiology of Marine, Sulfate-Reducing, Filamentous Desulfonema limicola and Desulfonema magnum.</title>
        <authorList>
            <person name="Schnaars V."/>
            <person name="Wohlbrand L."/>
            <person name="Scheve S."/>
            <person name="Hinrichs C."/>
            <person name="Reinhardt R."/>
            <person name="Rabus R."/>
        </authorList>
    </citation>
    <scope>NUCLEOTIDE SEQUENCE</scope>
    <source>
        <strain evidence="2">4be13</strain>
    </source>
</reference>
<keyword evidence="3" id="KW-1185">Reference proteome</keyword>
<dbReference type="RefSeq" id="WP_207683017.1">
    <property type="nucleotide sequence ID" value="NZ_CP061800.1"/>
</dbReference>
<name>A0A975BMB8_9BACT</name>
<dbReference type="EMBL" id="CP061800">
    <property type="protein sequence ID" value="QTA88101.1"/>
    <property type="molecule type" value="Genomic_DNA"/>
</dbReference>
<proteinExistence type="predicted"/>
<evidence type="ECO:0000313" key="3">
    <source>
        <dbReference type="Proteomes" id="UP000663722"/>
    </source>
</evidence>